<keyword evidence="2" id="KW-1185">Reference proteome</keyword>
<accession>A0A6I8LS55</accession>
<organism evidence="1 2">
    <name type="scientific">Amycolatopsis camponoti</name>
    <dbReference type="NCBI Taxonomy" id="2606593"/>
    <lineage>
        <taxon>Bacteria</taxon>
        <taxon>Bacillati</taxon>
        <taxon>Actinomycetota</taxon>
        <taxon>Actinomycetes</taxon>
        <taxon>Pseudonocardiales</taxon>
        <taxon>Pseudonocardiaceae</taxon>
        <taxon>Amycolatopsis</taxon>
    </lineage>
</organism>
<protein>
    <submittedName>
        <fullName evidence="1">Uncharacterized protein</fullName>
    </submittedName>
</protein>
<dbReference type="Proteomes" id="UP000399805">
    <property type="component" value="Unassembled WGS sequence"/>
</dbReference>
<proteinExistence type="predicted"/>
<gene>
    <name evidence="1" type="ORF">AA23TX_04634</name>
</gene>
<evidence type="ECO:0000313" key="2">
    <source>
        <dbReference type="Proteomes" id="UP000399805"/>
    </source>
</evidence>
<dbReference type="EMBL" id="CABVGP010000002">
    <property type="protein sequence ID" value="VVJ19613.1"/>
    <property type="molecule type" value="Genomic_DNA"/>
</dbReference>
<dbReference type="AlphaFoldDB" id="A0A6I8LS55"/>
<reference evidence="1 2" key="1">
    <citation type="submission" date="2019-09" db="EMBL/GenBank/DDBJ databases">
        <authorList>
            <person name="Leyn A S."/>
        </authorList>
    </citation>
    <scope>NUCLEOTIDE SEQUENCE [LARGE SCALE GENOMIC DNA]</scope>
    <source>
        <strain evidence="1">AA231_1</strain>
    </source>
</reference>
<evidence type="ECO:0000313" key="1">
    <source>
        <dbReference type="EMBL" id="VVJ19613.1"/>
    </source>
</evidence>
<name>A0A6I8LS55_9PSEU</name>
<sequence length="345" mass="39149">MSIGIESLSVFEQFDSTNDQAVGLITDPIRRESVLNRLSAGMDESLAQEARLHGWRVQALFEAMATHLRHVSIVKQEDVGSYHFDDINGSVKPPDFRIVTDKREQLLVEVKNVAPKYKEKSQKIRASDLDQEKRYADLTSSRLLYAHYWSHINIWTLIDPAVLQREGRDYALDFPTAMKANELFILGDLLISLRPPITATFVVDGGQFLNGIAQATLTDWWMSSGDQVIRNELERTILWKFYSLHKPGWTTDCKVENDTMGRIREARLVQTPLESQVCDRGFAQVAWLSRIFSAAYNEATITSDGQVKKFRHQPEGWLSAIMAHDLGEIEFAGTRLRPSLGPAAR</sequence>